<name>A0A0F9Y9E1_9ZZZZ</name>
<dbReference type="EMBL" id="LAZR01000009">
    <property type="protein sequence ID" value="KKO08577.1"/>
    <property type="molecule type" value="Genomic_DNA"/>
</dbReference>
<proteinExistence type="predicted"/>
<organism evidence="1">
    <name type="scientific">marine sediment metagenome</name>
    <dbReference type="NCBI Taxonomy" id="412755"/>
    <lineage>
        <taxon>unclassified sequences</taxon>
        <taxon>metagenomes</taxon>
        <taxon>ecological metagenomes</taxon>
    </lineage>
</organism>
<sequence>MNKDRLKEHLHAIVKAAAKANNAYRNAHPNAPLSRKARLHEVDGAACWSGFMEFPESSDLPKGYAEFGGGAVAAFQSFIEKLPQSARPVKIELDLDHYDGDHGAKTKMDMSLNLAGMQIDRSGYGFSDYQDYGAHHFETWLDLHRMFDEKRDGSEPEADWLVVRGGRGEALGHQAGRFEVTRLKACGEQEAALKALAISRGPRYILENVQSGNYGALSAEVRGEIISRIPERSTAEILDPEYGQHRAVEDEMEMQGP</sequence>
<gene>
    <name evidence="1" type="ORF">LCGC14_0045170</name>
</gene>
<comment type="caution">
    <text evidence="1">The sequence shown here is derived from an EMBL/GenBank/DDBJ whole genome shotgun (WGS) entry which is preliminary data.</text>
</comment>
<dbReference type="AlphaFoldDB" id="A0A0F9Y9E1"/>
<evidence type="ECO:0000313" key="1">
    <source>
        <dbReference type="EMBL" id="KKO08577.1"/>
    </source>
</evidence>
<reference evidence="1" key="1">
    <citation type="journal article" date="2015" name="Nature">
        <title>Complex archaea that bridge the gap between prokaryotes and eukaryotes.</title>
        <authorList>
            <person name="Spang A."/>
            <person name="Saw J.H."/>
            <person name="Jorgensen S.L."/>
            <person name="Zaremba-Niedzwiedzka K."/>
            <person name="Martijn J."/>
            <person name="Lind A.E."/>
            <person name="van Eijk R."/>
            <person name="Schleper C."/>
            <person name="Guy L."/>
            <person name="Ettema T.J."/>
        </authorList>
    </citation>
    <scope>NUCLEOTIDE SEQUENCE</scope>
</reference>
<accession>A0A0F9Y9E1</accession>
<protein>
    <submittedName>
        <fullName evidence="1">Uncharacterized protein</fullName>
    </submittedName>
</protein>